<dbReference type="PROSITE" id="PS51257">
    <property type="entry name" value="PROKAR_LIPOPROTEIN"/>
    <property type="match status" value="1"/>
</dbReference>
<dbReference type="Proteomes" id="UP000198926">
    <property type="component" value="Unassembled WGS sequence"/>
</dbReference>
<evidence type="ECO:0000313" key="1">
    <source>
        <dbReference type="EMBL" id="SFS03336.1"/>
    </source>
</evidence>
<accession>A0A1I6LIT6</accession>
<gene>
    <name evidence="1" type="ORF">SAMN05444714_0576</name>
</gene>
<name>A0A1I6LIT6_9RHOB</name>
<sequence length="68" mass="6617">MQKTSLIIATVAIFGLAGCLDNDTERAVAGAGAGLVASELLGTDQTGSMLAGAAAGVFCDDAGVRACQ</sequence>
<protein>
    <submittedName>
        <fullName evidence="1">Uncharacterized protein</fullName>
    </submittedName>
</protein>
<dbReference type="RefSeq" id="WP_090203736.1">
    <property type="nucleotide sequence ID" value="NZ_FOZM01000001.1"/>
</dbReference>
<dbReference type="EMBL" id="FOZM01000001">
    <property type="protein sequence ID" value="SFS03336.1"/>
    <property type="molecule type" value="Genomic_DNA"/>
</dbReference>
<dbReference type="AlphaFoldDB" id="A0A1I6LIT6"/>
<reference evidence="1 2" key="1">
    <citation type="submission" date="2016-10" db="EMBL/GenBank/DDBJ databases">
        <authorList>
            <person name="de Groot N.N."/>
        </authorList>
    </citation>
    <scope>NUCLEOTIDE SEQUENCE [LARGE SCALE GENOMIC DNA]</scope>
    <source>
        <strain evidence="1 2">DSM 29433</strain>
    </source>
</reference>
<evidence type="ECO:0000313" key="2">
    <source>
        <dbReference type="Proteomes" id="UP000198926"/>
    </source>
</evidence>
<proteinExistence type="predicted"/>
<organism evidence="1 2">
    <name type="scientific">Yoonia litorea</name>
    <dbReference type="NCBI Taxonomy" id="1123755"/>
    <lineage>
        <taxon>Bacteria</taxon>
        <taxon>Pseudomonadati</taxon>
        <taxon>Pseudomonadota</taxon>
        <taxon>Alphaproteobacteria</taxon>
        <taxon>Rhodobacterales</taxon>
        <taxon>Paracoccaceae</taxon>
        <taxon>Yoonia</taxon>
    </lineage>
</organism>
<dbReference type="STRING" id="1123755.SAMN05444714_0576"/>
<keyword evidence="2" id="KW-1185">Reference proteome</keyword>